<reference evidence="14 15" key="1">
    <citation type="submission" date="2024-04" db="EMBL/GenBank/DDBJ databases">
        <title>Tritrichomonas musculus Genome.</title>
        <authorList>
            <person name="Alves-Ferreira E."/>
            <person name="Grigg M."/>
            <person name="Lorenzi H."/>
            <person name="Galac M."/>
        </authorList>
    </citation>
    <scope>NUCLEOTIDE SEQUENCE [LARGE SCALE GENOMIC DNA]</scope>
    <source>
        <strain evidence="14 15">EAF2021</strain>
    </source>
</reference>
<evidence type="ECO:0000256" key="7">
    <source>
        <dbReference type="ARBA" id="ARBA00049014"/>
    </source>
</evidence>
<dbReference type="InterPro" id="IPR008271">
    <property type="entry name" value="Ser/Thr_kinase_AS"/>
</dbReference>
<keyword evidence="1" id="KW-0808">Transferase</keyword>
<evidence type="ECO:0000256" key="10">
    <source>
        <dbReference type="PROSITE-ProRule" id="PRU10141"/>
    </source>
</evidence>
<feature type="binding site" evidence="10">
    <location>
        <position position="243"/>
    </location>
    <ligand>
        <name>ATP</name>
        <dbReference type="ChEBI" id="CHEBI:30616"/>
    </ligand>
</feature>
<gene>
    <name evidence="14" type="ORF">M9Y10_037248</name>
</gene>
<dbReference type="Proteomes" id="UP001470230">
    <property type="component" value="Unassembled WGS sequence"/>
</dbReference>
<name>A0ABR2GSV1_9EUKA</name>
<evidence type="ECO:0000313" key="14">
    <source>
        <dbReference type="EMBL" id="KAK8836731.1"/>
    </source>
</evidence>
<keyword evidence="12" id="KW-0175">Coiled coil</keyword>
<evidence type="ECO:0000256" key="5">
    <source>
        <dbReference type="ARBA" id="ARBA00038035"/>
    </source>
</evidence>
<evidence type="ECO:0000256" key="9">
    <source>
        <dbReference type="ARBA" id="ARBA00051693"/>
    </source>
</evidence>
<keyword evidence="15" id="KW-1185">Reference proteome</keyword>
<comment type="caution">
    <text evidence="14">The sequence shown here is derived from an EMBL/GenBank/DDBJ whole genome shotgun (WGS) entry which is preliminary data.</text>
</comment>
<dbReference type="EMBL" id="JAPFFF010000063">
    <property type="protein sequence ID" value="KAK8836731.1"/>
    <property type="molecule type" value="Genomic_DNA"/>
</dbReference>
<evidence type="ECO:0000256" key="12">
    <source>
        <dbReference type="SAM" id="Coils"/>
    </source>
</evidence>
<dbReference type="SUPFAM" id="SSF56112">
    <property type="entry name" value="Protein kinase-like (PK-like)"/>
    <property type="match status" value="1"/>
</dbReference>
<feature type="coiled-coil region" evidence="12">
    <location>
        <begin position="19"/>
        <end position="193"/>
    </location>
</feature>
<evidence type="ECO:0000313" key="15">
    <source>
        <dbReference type="Proteomes" id="UP001470230"/>
    </source>
</evidence>
<evidence type="ECO:0000256" key="3">
    <source>
        <dbReference type="ARBA" id="ARBA00022777"/>
    </source>
</evidence>
<comment type="catalytic activity">
    <reaction evidence="7">
        <text>L-seryl-[protein] + ATP = O-phospho-L-seryl-[protein] + ADP + H(+)</text>
        <dbReference type="Rhea" id="RHEA:17989"/>
        <dbReference type="Rhea" id="RHEA-COMP:9863"/>
        <dbReference type="Rhea" id="RHEA-COMP:11604"/>
        <dbReference type="ChEBI" id="CHEBI:15378"/>
        <dbReference type="ChEBI" id="CHEBI:29999"/>
        <dbReference type="ChEBI" id="CHEBI:30616"/>
        <dbReference type="ChEBI" id="CHEBI:83421"/>
        <dbReference type="ChEBI" id="CHEBI:456216"/>
        <dbReference type="EC" id="2.7.12.2"/>
    </reaction>
</comment>
<evidence type="ECO:0000256" key="6">
    <source>
        <dbReference type="ARBA" id="ARBA00038999"/>
    </source>
</evidence>
<evidence type="ECO:0000259" key="13">
    <source>
        <dbReference type="PROSITE" id="PS50011"/>
    </source>
</evidence>
<evidence type="ECO:0000256" key="11">
    <source>
        <dbReference type="RuleBase" id="RU000304"/>
    </source>
</evidence>
<feature type="domain" description="Protein kinase" evidence="13">
    <location>
        <begin position="217"/>
        <end position="468"/>
    </location>
</feature>
<evidence type="ECO:0000256" key="8">
    <source>
        <dbReference type="ARBA" id="ARBA00049299"/>
    </source>
</evidence>
<dbReference type="PROSITE" id="PS00108">
    <property type="entry name" value="PROTEIN_KINASE_ST"/>
    <property type="match status" value="1"/>
</dbReference>
<dbReference type="PANTHER" id="PTHR48013:SF9">
    <property type="entry name" value="DUAL SPECIFICITY MITOGEN-ACTIVATED PROTEIN KINASE KINASE 5"/>
    <property type="match status" value="1"/>
</dbReference>
<evidence type="ECO:0000256" key="1">
    <source>
        <dbReference type="ARBA" id="ARBA00022679"/>
    </source>
</evidence>
<dbReference type="PROSITE" id="PS50011">
    <property type="entry name" value="PROTEIN_KINASE_DOM"/>
    <property type="match status" value="1"/>
</dbReference>
<dbReference type="InterPro" id="IPR017441">
    <property type="entry name" value="Protein_kinase_ATP_BS"/>
</dbReference>
<organism evidence="14 15">
    <name type="scientific">Tritrichomonas musculus</name>
    <dbReference type="NCBI Taxonomy" id="1915356"/>
    <lineage>
        <taxon>Eukaryota</taxon>
        <taxon>Metamonada</taxon>
        <taxon>Parabasalia</taxon>
        <taxon>Tritrichomonadida</taxon>
        <taxon>Tritrichomonadidae</taxon>
        <taxon>Tritrichomonas</taxon>
    </lineage>
</organism>
<sequence>MNLQKQEYEGIITTKDEELRKKTDQIKLLHQDSKRLEEEVGKLHQNQSLKEQEISNLNEKIRKLNQDQSSKEQEIRDLNEKIRKLNQDQSSKDQNIRNLNEEIRNMNINKLELKNENSTLREQTKSFNEIKSSNEQIMKELKEEINNLHQNQASKDQEIKKLNEEISKLNQNQTSKDQEIKKLNDEIKKLRNQPASKNVANQPHGIEILDEDTINNLEKIEKLGNGGGGKVYKVFKKVVYALKVMKISEENHQNLKNFLNEYGIMNMMNHPNILKTFGIFMSSENNPPSILLEYCPKNLDSVIKKKELTNVEIVFSIYQIAEGMKYVHFKNVIHRDLKPTNILISEDGTIKICDFGISKLMTSEEQTMTRGVGSQKFMAPEIINEDVNYDEKVDVYSFGVLVYFMLNRGEMPVIKIGEIFAGKKAEIPSTCAQLAKEMINSCWEFDPKERPSFKSICEKIEKNDYKLIDMTQMELNDLKAKIGQHKSKIPKYDE</sequence>
<keyword evidence="3" id="KW-0418">Kinase</keyword>
<comment type="catalytic activity">
    <reaction evidence="8">
        <text>L-threonyl-[protein] + ATP = O-phospho-L-threonyl-[protein] + ADP + H(+)</text>
        <dbReference type="Rhea" id="RHEA:46608"/>
        <dbReference type="Rhea" id="RHEA-COMP:11060"/>
        <dbReference type="Rhea" id="RHEA-COMP:11605"/>
        <dbReference type="ChEBI" id="CHEBI:15378"/>
        <dbReference type="ChEBI" id="CHEBI:30013"/>
        <dbReference type="ChEBI" id="CHEBI:30616"/>
        <dbReference type="ChEBI" id="CHEBI:61977"/>
        <dbReference type="ChEBI" id="CHEBI:456216"/>
        <dbReference type="EC" id="2.7.12.2"/>
    </reaction>
</comment>
<dbReference type="InterPro" id="IPR011009">
    <property type="entry name" value="Kinase-like_dom_sf"/>
</dbReference>
<dbReference type="SMART" id="SM00220">
    <property type="entry name" value="S_TKc"/>
    <property type="match status" value="1"/>
</dbReference>
<evidence type="ECO:0000256" key="2">
    <source>
        <dbReference type="ARBA" id="ARBA00022741"/>
    </source>
</evidence>
<comment type="catalytic activity">
    <reaction evidence="9">
        <text>L-tyrosyl-[protein] + ATP = O-phospho-L-tyrosyl-[protein] + ADP + H(+)</text>
        <dbReference type="Rhea" id="RHEA:10596"/>
        <dbReference type="Rhea" id="RHEA-COMP:10136"/>
        <dbReference type="Rhea" id="RHEA-COMP:20101"/>
        <dbReference type="ChEBI" id="CHEBI:15378"/>
        <dbReference type="ChEBI" id="CHEBI:30616"/>
        <dbReference type="ChEBI" id="CHEBI:46858"/>
        <dbReference type="ChEBI" id="CHEBI:61978"/>
        <dbReference type="ChEBI" id="CHEBI:456216"/>
        <dbReference type="EC" id="2.7.12.2"/>
    </reaction>
</comment>
<dbReference type="InterPro" id="IPR000719">
    <property type="entry name" value="Prot_kinase_dom"/>
</dbReference>
<keyword evidence="4 10" id="KW-0067">ATP-binding</keyword>
<dbReference type="EC" id="2.7.12.2" evidence="6"/>
<keyword evidence="11" id="KW-0723">Serine/threonine-protein kinase</keyword>
<comment type="similarity">
    <text evidence="5">Belongs to the protein kinase superfamily. STE Ser/Thr protein kinase family. MAP kinase kinase subfamily.</text>
</comment>
<dbReference type="Gene3D" id="1.10.510.10">
    <property type="entry name" value="Transferase(Phosphotransferase) domain 1"/>
    <property type="match status" value="1"/>
</dbReference>
<dbReference type="PANTHER" id="PTHR48013">
    <property type="entry name" value="DUAL SPECIFICITY MITOGEN-ACTIVATED PROTEIN KINASE KINASE 5-RELATED"/>
    <property type="match status" value="1"/>
</dbReference>
<evidence type="ECO:0000256" key="4">
    <source>
        <dbReference type="ARBA" id="ARBA00022840"/>
    </source>
</evidence>
<proteinExistence type="inferred from homology"/>
<keyword evidence="2 10" id="KW-0547">Nucleotide-binding</keyword>
<dbReference type="Pfam" id="PF00069">
    <property type="entry name" value="Pkinase"/>
    <property type="match status" value="1"/>
</dbReference>
<dbReference type="PROSITE" id="PS00107">
    <property type="entry name" value="PROTEIN_KINASE_ATP"/>
    <property type="match status" value="1"/>
</dbReference>
<accession>A0ABR2GSV1</accession>
<protein>
    <recommendedName>
        <fullName evidence="6">mitogen-activated protein kinase kinase</fullName>
        <ecNumber evidence="6">2.7.12.2</ecNumber>
    </recommendedName>
</protein>